<gene>
    <name evidence="7" type="primary">PLA2G3</name>
    <name evidence="9" type="synonym">LOC112682940</name>
    <name evidence="7" type="ORF">g.95786</name>
</gene>
<dbReference type="GO" id="GO:0016042">
    <property type="term" value="P:lipid catabolic process"/>
    <property type="evidence" value="ECO:0007669"/>
    <property type="project" value="UniProtKB-KW"/>
</dbReference>
<dbReference type="SUPFAM" id="SSF48619">
    <property type="entry name" value="Phospholipase A2, PLA2"/>
    <property type="match status" value="1"/>
</dbReference>
<dbReference type="PANTHER" id="PTHR12253">
    <property type="entry name" value="RH14732P"/>
    <property type="match status" value="1"/>
</dbReference>
<keyword evidence="3" id="KW-0442">Lipid degradation</keyword>
<dbReference type="Pfam" id="PF05826">
    <property type="entry name" value="Phospholip_A2_2"/>
    <property type="match status" value="1"/>
</dbReference>
<dbReference type="Proteomes" id="UP000694846">
    <property type="component" value="Unplaced"/>
</dbReference>
<dbReference type="EC" id="3.1.1.4" evidence="2"/>
<keyword evidence="8" id="KW-1185">Reference proteome</keyword>
<dbReference type="InterPro" id="IPR016090">
    <property type="entry name" value="PLA2-like_dom"/>
</dbReference>
<comment type="cofactor">
    <cofactor evidence="1">
        <name>Ca(2+)</name>
        <dbReference type="ChEBI" id="CHEBI:29108"/>
    </cofactor>
</comment>
<reference evidence="9" key="2">
    <citation type="submission" date="2025-04" db="UniProtKB">
        <authorList>
            <consortium name="RefSeq"/>
        </authorList>
    </citation>
    <scope>IDENTIFICATION</scope>
    <source>
        <tissue evidence="9">Whole body</tissue>
    </source>
</reference>
<evidence type="ECO:0000256" key="2">
    <source>
        <dbReference type="ARBA" id="ARBA00013278"/>
    </source>
</evidence>
<protein>
    <recommendedName>
        <fullName evidence="2">phospholipase A2</fullName>
        <ecNumber evidence="2">3.1.1.4</ecNumber>
    </recommendedName>
    <alternativeName>
        <fullName evidence="5">Phosphatidylcholine 2-acylhydrolase</fullName>
    </alternativeName>
</protein>
<dbReference type="EMBL" id="GGMS01013368">
    <property type="protein sequence ID" value="MBY82571.1"/>
    <property type="molecule type" value="Transcribed_RNA"/>
</dbReference>
<keyword evidence="4" id="KW-0443">Lipid metabolism</keyword>
<dbReference type="GO" id="GO:0050482">
    <property type="term" value="P:arachidonate secretion"/>
    <property type="evidence" value="ECO:0007669"/>
    <property type="project" value="InterPro"/>
</dbReference>
<dbReference type="InterPro" id="IPR036444">
    <property type="entry name" value="PLipase_A2_dom_sf"/>
</dbReference>
<evidence type="ECO:0000256" key="4">
    <source>
        <dbReference type="ARBA" id="ARBA00023098"/>
    </source>
</evidence>
<dbReference type="GO" id="GO:0006644">
    <property type="term" value="P:phospholipid metabolic process"/>
    <property type="evidence" value="ECO:0007669"/>
    <property type="project" value="InterPro"/>
</dbReference>
<evidence type="ECO:0000259" key="6">
    <source>
        <dbReference type="Pfam" id="PF05826"/>
    </source>
</evidence>
<dbReference type="RefSeq" id="XP_025409514.1">
    <property type="nucleotide sequence ID" value="XM_025553729.1"/>
</dbReference>
<dbReference type="OrthoDB" id="6075074at2759"/>
<evidence type="ECO:0000313" key="7">
    <source>
        <dbReference type="EMBL" id="MBY82571.1"/>
    </source>
</evidence>
<feature type="domain" description="Phospholipase A2-like central" evidence="6">
    <location>
        <begin position="194"/>
        <end position="289"/>
    </location>
</feature>
<sequence>MNRSPSTDRVTLSRAAGLFVTALAVAVAVATLLPRMPAAVADTVSANALPDGEIEVRVSSGNVTAKQTSFASPETGEELMLHQITDGEHFMQLIYGTKKTLLDCEYVKERTAAKDFVREFWGEEQGKNHTVGSLSKRYARMVDFQHLKKVCHQNHKKTRRRLANEQQHREQYDLTKLISDGKRRKRDLMSVLRVPGTKWCGKGRSAKSYKQLDGFGSADRCCRIHDTSCPMTIGALERKYGIFNWRLNTLMHCSCDRRFRSCLKVIGTGSANLIGKLFFNVVQTKCFVLKNVRVCTKKTWWGKCHRHEHRKKAYIRNNLSY</sequence>
<dbReference type="Gene3D" id="1.20.90.10">
    <property type="entry name" value="Phospholipase A2 domain"/>
    <property type="match status" value="1"/>
</dbReference>
<dbReference type="GO" id="GO:0004623">
    <property type="term" value="F:phospholipase A2 activity"/>
    <property type="evidence" value="ECO:0007669"/>
    <property type="project" value="UniProtKB-EC"/>
</dbReference>
<accession>A0A2S2QXS1</accession>
<evidence type="ECO:0000256" key="1">
    <source>
        <dbReference type="ARBA" id="ARBA00001913"/>
    </source>
</evidence>
<evidence type="ECO:0000313" key="9">
    <source>
        <dbReference type="RefSeq" id="XP_025409514.1"/>
    </source>
</evidence>
<dbReference type="CDD" id="cd04704">
    <property type="entry name" value="PLA2_bee_venom_like"/>
    <property type="match status" value="1"/>
</dbReference>
<organism evidence="7">
    <name type="scientific">Sipha flava</name>
    <name type="common">yellow sugarcane aphid</name>
    <dbReference type="NCBI Taxonomy" id="143950"/>
    <lineage>
        <taxon>Eukaryota</taxon>
        <taxon>Metazoa</taxon>
        <taxon>Ecdysozoa</taxon>
        <taxon>Arthropoda</taxon>
        <taxon>Hexapoda</taxon>
        <taxon>Insecta</taxon>
        <taxon>Pterygota</taxon>
        <taxon>Neoptera</taxon>
        <taxon>Paraneoptera</taxon>
        <taxon>Hemiptera</taxon>
        <taxon>Sternorrhyncha</taxon>
        <taxon>Aphidomorpha</taxon>
        <taxon>Aphidoidea</taxon>
        <taxon>Aphididae</taxon>
        <taxon>Sipha</taxon>
    </lineage>
</organism>
<proteinExistence type="predicted"/>
<evidence type="ECO:0000256" key="5">
    <source>
        <dbReference type="ARBA" id="ARBA00029903"/>
    </source>
</evidence>
<dbReference type="AlphaFoldDB" id="A0A2S2QXS1"/>
<name>A0A2S2QXS1_9HEMI</name>
<reference evidence="7" key="1">
    <citation type="submission" date="2018-04" db="EMBL/GenBank/DDBJ databases">
        <title>Transcriptome assembly of Sipha flava.</title>
        <authorList>
            <person name="Scully E.D."/>
            <person name="Geib S.M."/>
            <person name="Palmer N.A."/>
            <person name="Koch K."/>
            <person name="Bradshaw J."/>
            <person name="Heng-Moss T."/>
            <person name="Sarath G."/>
        </authorList>
    </citation>
    <scope>NUCLEOTIDE SEQUENCE</scope>
</reference>
<evidence type="ECO:0000256" key="3">
    <source>
        <dbReference type="ARBA" id="ARBA00022963"/>
    </source>
</evidence>
<evidence type="ECO:0000313" key="8">
    <source>
        <dbReference type="Proteomes" id="UP000694846"/>
    </source>
</evidence>